<evidence type="ECO:0000256" key="8">
    <source>
        <dbReference type="ARBA" id="ARBA00022737"/>
    </source>
</evidence>
<dbReference type="InterPro" id="IPR000095">
    <property type="entry name" value="CRIB_dom"/>
</dbReference>
<keyword evidence="6" id="KW-0963">Cytoplasm</keyword>
<dbReference type="Gene3D" id="3.90.810.10">
    <property type="entry name" value="CRIB domain"/>
    <property type="match status" value="1"/>
</dbReference>
<keyword evidence="9" id="KW-0133">Cell shape</keyword>
<comment type="subcellular location">
    <subcellularLocation>
        <location evidence="2">Cell membrane</location>
        <topology evidence="2">Lipid-anchor</topology>
    </subcellularLocation>
    <subcellularLocation>
        <location evidence="3">Cytoplasm</location>
        <location evidence="3">Cytoskeleton</location>
    </subcellularLocation>
    <subcellularLocation>
        <location evidence="1">Nucleus</location>
    </subcellularLocation>
</comment>
<dbReference type="Pfam" id="PF00786">
    <property type="entry name" value="PBD"/>
    <property type="match status" value="1"/>
</dbReference>
<evidence type="ECO:0000256" key="4">
    <source>
        <dbReference type="ARBA" id="ARBA00005720"/>
    </source>
</evidence>
<dbReference type="GO" id="GO:0031267">
    <property type="term" value="F:small GTPase binding"/>
    <property type="evidence" value="ECO:0007669"/>
    <property type="project" value="InterPro"/>
</dbReference>
<evidence type="ECO:0000256" key="11">
    <source>
        <dbReference type="ARBA" id="ARBA00023139"/>
    </source>
</evidence>
<dbReference type="GO" id="GO:0007015">
    <property type="term" value="P:actin filament organization"/>
    <property type="evidence" value="ECO:0007669"/>
    <property type="project" value="InterPro"/>
</dbReference>
<dbReference type="FunFam" id="2.30.29.30:FF:000130">
    <property type="entry name" value="neural Wiskott-Aldrich syndrome protein"/>
    <property type="match status" value="1"/>
</dbReference>
<dbReference type="Pfam" id="PF00568">
    <property type="entry name" value="WH1"/>
    <property type="match status" value="1"/>
</dbReference>
<evidence type="ECO:0000256" key="13">
    <source>
        <dbReference type="ARBA" id="ARBA00023242"/>
    </source>
</evidence>
<feature type="compositionally biased region" description="Low complexity" evidence="15">
    <location>
        <begin position="181"/>
        <end position="201"/>
    </location>
</feature>
<keyword evidence="11" id="KW-0564">Palmitate</keyword>
<evidence type="ECO:0000256" key="9">
    <source>
        <dbReference type="ARBA" id="ARBA00022960"/>
    </source>
</evidence>
<name>A0A7R8W7Y0_9CRUS</name>
<dbReference type="GO" id="GO:0035023">
    <property type="term" value="P:regulation of Rho protein signal transduction"/>
    <property type="evidence" value="ECO:0007669"/>
    <property type="project" value="InterPro"/>
</dbReference>
<evidence type="ECO:0000256" key="10">
    <source>
        <dbReference type="ARBA" id="ARBA00023136"/>
    </source>
</evidence>
<dbReference type="OrthoDB" id="8963340at2759"/>
<accession>A0A7R8W7Y0</accession>
<proteinExistence type="inferred from homology"/>
<dbReference type="GO" id="GO:0005634">
    <property type="term" value="C:nucleus"/>
    <property type="evidence" value="ECO:0007669"/>
    <property type="project" value="UniProtKB-SubCell"/>
</dbReference>
<evidence type="ECO:0000256" key="2">
    <source>
        <dbReference type="ARBA" id="ARBA00004193"/>
    </source>
</evidence>
<comment type="similarity">
    <text evidence="4">Belongs to the CDC42SE/SPEC family.</text>
</comment>
<dbReference type="SUPFAM" id="SSF47912">
    <property type="entry name" value="Wiscott-Aldrich syndrome protein, WASP, C-terminal domain"/>
    <property type="match status" value="1"/>
</dbReference>
<dbReference type="InterPro" id="IPR000697">
    <property type="entry name" value="WH1/EVH1_dom"/>
</dbReference>
<dbReference type="SMART" id="SM00461">
    <property type="entry name" value="WH1"/>
    <property type="match status" value="1"/>
</dbReference>
<feature type="region of interest" description="Disordered" evidence="15">
    <location>
        <begin position="137"/>
        <end position="225"/>
    </location>
</feature>
<dbReference type="InterPro" id="IPR039056">
    <property type="entry name" value="SPEC"/>
</dbReference>
<dbReference type="GO" id="GO:0005886">
    <property type="term" value="C:plasma membrane"/>
    <property type="evidence" value="ECO:0007669"/>
    <property type="project" value="UniProtKB-SubCell"/>
</dbReference>
<dbReference type="CDD" id="cd01205">
    <property type="entry name" value="EVH1_WASP-like"/>
    <property type="match status" value="1"/>
</dbReference>
<feature type="compositionally biased region" description="Basic and acidic residues" evidence="15">
    <location>
        <begin position="211"/>
        <end position="220"/>
    </location>
</feature>
<keyword evidence="13" id="KW-0539">Nucleus</keyword>
<feature type="compositionally biased region" description="Pro residues" evidence="15">
    <location>
        <begin position="298"/>
        <end position="318"/>
    </location>
</feature>
<dbReference type="Gene3D" id="2.30.29.30">
    <property type="entry name" value="Pleckstrin-homology domain (PH domain)/Phosphotyrosine-binding domain (PTB)"/>
    <property type="match status" value="1"/>
</dbReference>
<dbReference type="InterPro" id="IPR033927">
    <property type="entry name" value="WASPfam_EVH1"/>
</dbReference>
<evidence type="ECO:0000256" key="12">
    <source>
        <dbReference type="ARBA" id="ARBA00023212"/>
    </source>
</evidence>
<sequence>MSAPQRRNKPAILLNSDQNQALFRVIGNRCNTMASGVGQVFRSLDDRSWEKMAAGVVTLIRDNEKRSFFIRVFSIVKEMQLFEQELYLQFELKQMSPFFFEFEGDDCVYGVNFANEQEARFFYDAVTAKVRDRRTKKCRRRQSAADGYVTSGLPPSSQPVILNGDVNANVMPGSSSRFLGPSRSPAASSAASRSYSPSSSSGFRLKKNRGKKEAKGKLSKGDIGAPTGFRHVQHVAWDEQKGFEIGCLDPRMREFFVKAGVSDSQLKDENTMKFIYDFIEDHGGVDAVICETSEQPHTHPPSHPAPSAPPPRWMDPVE</sequence>
<dbReference type="PANTHER" id="PTHR13502:SF9">
    <property type="entry name" value="CRIB DOMAIN-CONTAINING PROTEIN"/>
    <property type="match status" value="1"/>
</dbReference>
<keyword evidence="12" id="KW-0206">Cytoskeleton</keyword>
<keyword evidence="10" id="KW-0472">Membrane</keyword>
<evidence type="ECO:0000256" key="7">
    <source>
        <dbReference type="ARBA" id="ARBA00022553"/>
    </source>
</evidence>
<dbReference type="FunFam" id="3.90.810.10:FF:000003">
    <property type="entry name" value="Neural Wiskott-Aldrich syndrome protein-like"/>
    <property type="match status" value="1"/>
</dbReference>
<evidence type="ECO:0000256" key="1">
    <source>
        <dbReference type="ARBA" id="ARBA00004123"/>
    </source>
</evidence>
<gene>
    <name evidence="16" type="ORF">CTOB1V02_LOCUS4520</name>
</gene>
<dbReference type="SUPFAM" id="SSF50729">
    <property type="entry name" value="PH domain-like"/>
    <property type="match status" value="1"/>
</dbReference>
<evidence type="ECO:0000256" key="6">
    <source>
        <dbReference type="ARBA" id="ARBA00022490"/>
    </source>
</evidence>
<evidence type="ECO:0000256" key="3">
    <source>
        <dbReference type="ARBA" id="ARBA00004245"/>
    </source>
</evidence>
<dbReference type="PROSITE" id="PS50229">
    <property type="entry name" value="WH1"/>
    <property type="match status" value="1"/>
</dbReference>
<dbReference type="InterPro" id="IPR011993">
    <property type="entry name" value="PH-like_dom_sf"/>
</dbReference>
<evidence type="ECO:0000313" key="16">
    <source>
        <dbReference type="EMBL" id="CAD7226603.1"/>
    </source>
</evidence>
<dbReference type="EMBL" id="OB660871">
    <property type="protein sequence ID" value="CAD7226603.1"/>
    <property type="molecule type" value="Genomic_DNA"/>
</dbReference>
<keyword evidence="8" id="KW-0677">Repeat</keyword>
<evidence type="ECO:0000256" key="5">
    <source>
        <dbReference type="ARBA" id="ARBA00022475"/>
    </source>
</evidence>
<keyword evidence="7" id="KW-0597">Phosphoprotein</keyword>
<dbReference type="InterPro" id="IPR011026">
    <property type="entry name" value="WAS_C"/>
</dbReference>
<dbReference type="PROSITE" id="PS50108">
    <property type="entry name" value="CRIB"/>
    <property type="match status" value="1"/>
</dbReference>
<evidence type="ECO:0000256" key="14">
    <source>
        <dbReference type="ARBA" id="ARBA00023288"/>
    </source>
</evidence>
<organism evidence="16">
    <name type="scientific">Cyprideis torosa</name>
    <dbReference type="NCBI Taxonomy" id="163714"/>
    <lineage>
        <taxon>Eukaryota</taxon>
        <taxon>Metazoa</taxon>
        <taxon>Ecdysozoa</taxon>
        <taxon>Arthropoda</taxon>
        <taxon>Crustacea</taxon>
        <taxon>Oligostraca</taxon>
        <taxon>Ostracoda</taxon>
        <taxon>Podocopa</taxon>
        <taxon>Podocopida</taxon>
        <taxon>Cytherocopina</taxon>
        <taxon>Cytheroidea</taxon>
        <taxon>Cytherideidae</taxon>
        <taxon>Cyprideis</taxon>
    </lineage>
</organism>
<evidence type="ECO:0000256" key="15">
    <source>
        <dbReference type="SAM" id="MobiDB-lite"/>
    </source>
</evidence>
<protein>
    <submittedName>
        <fullName evidence="16">Uncharacterized protein</fullName>
    </submittedName>
</protein>
<feature type="region of interest" description="Disordered" evidence="15">
    <location>
        <begin position="293"/>
        <end position="318"/>
    </location>
</feature>
<keyword evidence="5" id="KW-1003">Cell membrane</keyword>
<dbReference type="InterPro" id="IPR036936">
    <property type="entry name" value="CRIB_dom_sf"/>
</dbReference>
<keyword evidence="14" id="KW-0449">Lipoprotein</keyword>
<dbReference type="GO" id="GO:0008360">
    <property type="term" value="P:regulation of cell shape"/>
    <property type="evidence" value="ECO:0007669"/>
    <property type="project" value="UniProtKB-KW"/>
</dbReference>
<dbReference type="PANTHER" id="PTHR13502">
    <property type="entry name" value="CDC42 SMALL EFFECTOR PROTEIN HOMOLOG"/>
    <property type="match status" value="1"/>
</dbReference>
<dbReference type="GO" id="GO:0005856">
    <property type="term" value="C:cytoskeleton"/>
    <property type="evidence" value="ECO:0007669"/>
    <property type="project" value="UniProtKB-SubCell"/>
</dbReference>
<dbReference type="AlphaFoldDB" id="A0A7R8W7Y0"/>
<reference evidence="16" key="1">
    <citation type="submission" date="2020-11" db="EMBL/GenBank/DDBJ databases">
        <authorList>
            <person name="Tran Van P."/>
        </authorList>
    </citation>
    <scope>NUCLEOTIDE SEQUENCE</scope>
</reference>